<sequence length="53" mass="6357">MQETDEFSWFYELRSTSDNPRSPHHQSPINKHSSPHKTPLRNHRSPSPRFFSH</sequence>
<organism evidence="2 3">
    <name type="scientific">Clathrospora elynae</name>
    <dbReference type="NCBI Taxonomy" id="706981"/>
    <lineage>
        <taxon>Eukaryota</taxon>
        <taxon>Fungi</taxon>
        <taxon>Dikarya</taxon>
        <taxon>Ascomycota</taxon>
        <taxon>Pezizomycotina</taxon>
        <taxon>Dothideomycetes</taxon>
        <taxon>Pleosporomycetidae</taxon>
        <taxon>Pleosporales</taxon>
        <taxon>Diademaceae</taxon>
        <taxon>Clathrospora</taxon>
    </lineage>
</organism>
<name>A0A6A5SYV6_9PLEO</name>
<evidence type="ECO:0000256" key="1">
    <source>
        <dbReference type="SAM" id="MobiDB-lite"/>
    </source>
</evidence>
<feature type="compositionally biased region" description="Basic residues" evidence="1">
    <location>
        <begin position="33"/>
        <end position="53"/>
    </location>
</feature>
<dbReference type="EMBL" id="ML976022">
    <property type="protein sequence ID" value="KAF1943726.1"/>
    <property type="molecule type" value="Genomic_DNA"/>
</dbReference>
<dbReference type="AlphaFoldDB" id="A0A6A5SYV6"/>
<keyword evidence="3" id="KW-1185">Reference proteome</keyword>
<protein>
    <submittedName>
        <fullName evidence="2">Uncharacterized protein</fullName>
    </submittedName>
</protein>
<reference evidence="2" key="1">
    <citation type="journal article" date="2020" name="Stud. Mycol.">
        <title>101 Dothideomycetes genomes: a test case for predicting lifestyles and emergence of pathogens.</title>
        <authorList>
            <person name="Haridas S."/>
            <person name="Albert R."/>
            <person name="Binder M."/>
            <person name="Bloem J."/>
            <person name="Labutti K."/>
            <person name="Salamov A."/>
            <person name="Andreopoulos B."/>
            <person name="Baker S."/>
            <person name="Barry K."/>
            <person name="Bills G."/>
            <person name="Bluhm B."/>
            <person name="Cannon C."/>
            <person name="Castanera R."/>
            <person name="Culley D."/>
            <person name="Daum C."/>
            <person name="Ezra D."/>
            <person name="Gonzalez J."/>
            <person name="Henrissat B."/>
            <person name="Kuo A."/>
            <person name="Liang C."/>
            <person name="Lipzen A."/>
            <person name="Lutzoni F."/>
            <person name="Magnuson J."/>
            <person name="Mondo S."/>
            <person name="Nolan M."/>
            <person name="Ohm R."/>
            <person name="Pangilinan J."/>
            <person name="Park H.-J."/>
            <person name="Ramirez L."/>
            <person name="Alfaro M."/>
            <person name="Sun H."/>
            <person name="Tritt A."/>
            <person name="Yoshinaga Y."/>
            <person name="Zwiers L.-H."/>
            <person name="Turgeon B."/>
            <person name="Goodwin S."/>
            <person name="Spatafora J."/>
            <person name="Crous P."/>
            <person name="Grigoriev I."/>
        </authorList>
    </citation>
    <scope>NUCLEOTIDE SEQUENCE</scope>
    <source>
        <strain evidence="2">CBS 161.51</strain>
    </source>
</reference>
<gene>
    <name evidence="2" type="ORF">EJ02DRAFT_452985</name>
</gene>
<proteinExistence type="predicted"/>
<dbReference type="Proteomes" id="UP000800038">
    <property type="component" value="Unassembled WGS sequence"/>
</dbReference>
<evidence type="ECO:0000313" key="2">
    <source>
        <dbReference type="EMBL" id="KAF1943726.1"/>
    </source>
</evidence>
<accession>A0A6A5SYV6</accession>
<feature type="compositionally biased region" description="Polar residues" evidence="1">
    <location>
        <begin position="14"/>
        <end position="32"/>
    </location>
</feature>
<evidence type="ECO:0000313" key="3">
    <source>
        <dbReference type="Proteomes" id="UP000800038"/>
    </source>
</evidence>
<feature type="region of interest" description="Disordered" evidence="1">
    <location>
        <begin position="1"/>
        <end position="53"/>
    </location>
</feature>